<keyword evidence="1" id="KW-0472">Membrane</keyword>
<keyword evidence="3" id="KW-1185">Reference proteome</keyword>
<feature type="transmembrane region" description="Helical" evidence="1">
    <location>
        <begin position="12"/>
        <end position="34"/>
    </location>
</feature>
<sequence length="130" mass="13598">MQPFVEGGFPVWIVLAVVLVSHPLAIAAVITSFVNRSRGVVLGLSSAVLLFALTTVGVGVAGYFWSVSEIEYALEHAGGLDPAMLDAMREQGRSEASWSWICGGIGAALPLVLSLVGLGRGVTMSSTPRR</sequence>
<organism evidence="2 3">
    <name type="scientific">Sandaracinus amylolyticus</name>
    <dbReference type="NCBI Taxonomy" id="927083"/>
    <lineage>
        <taxon>Bacteria</taxon>
        <taxon>Pseudomonadati</taxon>
        <taxon>Myxococcota</taxon>
        <taxon>Polyangia</taxon>
        <taxon>Polyangiales</taxon>
        <taxon>Sandaracinaceae</taxon>
        <taxon>Sandaracinus</taxon>
    </lineage>
</organism>
<proteinExistence type="predicted"/>
<feature type="transmembrane region" description="Helical" evidence="1">
    <location>
        <begin position="98"/>
        <end position="122"/>
    </location>
</feature>
<dbReference type="EMBL" id="CP011125">
    <property type="protein sequence ID" value="AKF04158.1"/>
    <property type="molecule type" value="Genomic_DNA"/>
</dbReference>
<dbReference type="AlphaFoldDB" id="A0A0F6W0H9"/>
<dbReference type="RefSeq" id="WP_053231530.1">
    <property type="nucleotide sequence ID" value="NZ_CP011125.1"/>
</dbReference>
<gene>
    <name evidence="2" type="ORF">DB32_001307</name>
</gene>
<keyword evidence="1" id="KW-0812">Transmembrane</keyword>
<evidence type="ECO:0000313" key="2">
    <source>
        <dbReference type="EMBL" id="AKF04158.1"/>
    </source>
</evidence>
<keyword evidence="1" id="KW-1133">Transmembrane helix</keyword>
<evidence type="ECO:0000313" key="3">
    <source>
        <dbReference type="Proteomes" id="UP000034883"/>
    </source>
</evidence>
<reference evidence="2 3" key="1">
    <citation type="submission" date="2015-03" db="EMBL/GenBank/DDBJ databases">
        <title>Genome assembly of Sandaracinus amylolyticus DSM 53668.</title>
        <authorList>
            <person name="Sharma G."/>
            <person name="Subramanian S."/>
        </authorList>
    </citation>
    <scope>NUCLEOTIDE SEQUENCE [LARGE SCALE GENOMIC DNA]</scope>
    <source>
        <strain evidence="2 3">DSM 53668</strain>
    </source>
</reference>
<feature type="transmembrane region" description="Helical" evidence="1">
    <location>
        <begin position="41"/>
        <end position="65"/>
    </location>
</feature>
<name>A0A0F6W0H9_9BACT</name>
<accession>A0A0F6W0H9</accession>
<dbReference type="Proteomes" id="UP000034883">
    <property type="component" value="Chromosome"/>
</dbReference>
<dbReference type="KEGG" id="samy:DB32_001307"/>
<protein>
    <submittedName>
        <fullName evidence="2">Uncharacterized protein</fullName>
    </submittedName>
</protein>
<evidence type="ECO:0000256" key="1">
    <source>
        <dbReference type="SAM" id="Phobius"/>
    </source>
</evidence>